<dbReference type="OrthoDB" id="686813at2759"/>
<dbReference type="PANTHER" id="PTHR34464">
    <property type="entry name" value="OS09G0376300 PROTEIN"/>
    <property type="match status" value="1"/>
</dbReference>
<dbReference type="PANTHER" id="PTHR34464:SF3">
    <property type="entry name" value="OS09G0376300 PROTEIN"/>
    <property type="match status" value="1"/>
</dbReference>
<feature type="region of interest" description="Disordered" evidence="1">
    <location>
        <begin position="55"/>
        <end position="79"/>
    </location>
</feature>
<dbReference type="EMBL" id="CACSLK010020742">
    <property type="protein sequence ID" value="CAA0821028.1"/>
    <property type="molecule type" value="Genomic_DNA"/>
</dbReference>
<evidence type="ECO:0000313" key="2">
    <source>
        <dbReference type="EMBL" id="CAA0821028.1"/>
    </source>
</evidence>
<dbReference type="AlphaFoldDB" id="A0A9N7N2P4"/>
<reference evidence="2" key="1">
    <citation type="submission" date="2019-12" db="EMBL/GenBank/DDBJ databases">
        <authorList>
            <person name="Scholes J."/>
        </authorList>
    </citation>
    <scope>NUCLEOTIDE SEQUENCE</scope>
</reference>
<evidence type="ECO:0000256" key="1">
    <source>
        <dbReference type="SAM" id="MobiDB-lite"/>
    </source>
</evidence>
<comment type="caution">
    <text evidence="2">The sequence shown here is derived from an EMBL/GenBank/DDBJ whole genome shotgun (WGS) entry which is preliminary data.</text>
</comment>
<sequence length="185" mass="20850">MALSLTRFSWLWLGGKAKGQVSNGSSTNSINSLDESGLGLRGEPESLKLYSMSSNYKRIPPSNSNRKKAKRKWKRRGDSGKRIDREHDLVLVPSDGVCLSESESDDSDWSIGWLEPHDPGFQCDGDLDNSFAVLVPCYRRDCQELEGNEFSSGMRFLGAVKNRPNGYSDVGREYMERWLSSLEKF</sequence>
<feature type="compositionally biased region" description="Polar residues" evidence="1">
    <location>
        <begin position="55"/>
        <end position="64"/>
    </location>
</feature>
<feature type="compositionally biased region" description="Basic residues" evidence="1">
    <location>
        <begin position="65"/>
        <end position="75"/>
    </location>
</feature>
<keyword evidence="3" id="KW-1185">Reference proteome</keyword>
<gene>
    <name evidence="2" type="ORF">SHERM_19030</name>
</gene>
<organism evidence="2 3">
    <name type="scientific">Striga hermonthica</name>
    <name type="common">Purple witchweed</name>
    <name type="synonym">Buchnera hermonthica</name>
    <dbReference type="NCBI Taxonomy" id="68872"/>
    <lineage>
        <taxon>Eukaryota</taxon>
        <taxon>Viridiplantae</taxon>
        <taxon>Streptophyta</taxon>
        <taxon>Embryophyta</taxon>
        <taxon>Tracheophyta</taxon>
        <taxon>Spermatophyta</taxon>
        <taxon>Magnoliopsida</taxon>
        <taxon>eudicotyledons</taxon>
        <taxon>Gunneridae</taxon>
        <taxon>Pentapetalae</taxon>
        <taxon>asterids</taxon>
        <taxon>lamiids</taxon>
        <taxon>Lamiales</taxon>
        <taxon>Orobanchaceae</taxon>
        <taxon>Buchnereae</taxon>
        <taxon>Striga</taxon>
    </lineage>
</organism>
<name>A0A9N7N2P4_STRHE</name>
<evidence type="ECO:0000313" key="3">
    <source>
        <dbReference type="Proteomes" id="UP001153555"/>
    </source>
</evidence>
<protein>
    <submittedName>
        <fullName evidence="2">Uncharacterized protein</fullName>
    </submittedName>
</protein>
<proteinExistence type="predicted"/>
<dbReference type="Proteomes" id="UP001153555">
    <property type="component" value="Unassembled WGS sequence"/>
</dbReference>
<accession>A0A9N7N2P4</accession>